<sequence>MLTHRQDQLLSISQAVIGRLIGSQSLVPCFALLMHAHGQVQELFPAFQPGEEEQSFGSLVDELQQGITAGALGTALVILLEPPTVEDNTSGAMIDIEQRGEQRFMAYLPFSVVDGLASFQQPKLTAKAPALFRAP</sequence>
<protein>
    <submittedName>
        <fullName evidence="1">Uncharacterized protein</fullName>
    </submittedName>
</protein>
<dbReference type="KEGG" id="tcn:H9L16_12215"/>
<proteinExistence type="predicted"/>
<evidence type="ECO:0000313" key="1">
    <source>
        <dbReference type="EMBL" id="QNN69434.1"/>
    </source>
</evidence>
<reference evidence="1 2" key="1">
    <citation type="submission" date="2020-08" db="EMBL/GenBank/DDBJ databases">
        <title>Genome sequence of Thermomonas carbonis KCTC 42013T.</title>
        <authorList>
            <person name="Hyun D.-W."/>
            <person name="Bae J.-W."/>
        </authorList>
    </citation>
    <scope>NUCLEOTIDE SEQUENCE [LARGE SCALE GENOMIC DNA]</scope>
    <source>
        <strain evidence="1 2">KCTC 42013</strain>
    </source>
</reference>
<dbReference type="EMBL" id="CP060719">
    <property type="protein sequence ID" value="QNN69434.1"/>
    <property type="molecule type" value="Genomic_DNA"/>
</dbReference>
<name>A0A7G9SNK9_9GAMM</name>
<gene>
    <name evidence="1" type="ORF">H9L16_12215</name>
</gene>
<dbReference type="AlphaFoldDB" id="A0A7G9SNK9"/>
<accession>A0A7G9SNK9</accession>
<keyword evidence="2" id="KW-1185">Reference proteome</keyword>
<dbReference type="RefSeq" id="WP_187551954.1">
    <property type="nucleotide sequence ID" value="NZ_CP060719.1"/>
</dbReference>
<evidence type="ECO:0000313" key="2">
    <source>
        <dbReference type="Proteomes" id="UP000515804"/>
    </source>
</evidence>
<dbReference type="Proteomes" id="UP000515804">
    <property type="component" value="Chromosome"/>
</dbReference>
<organism evidence="1 2">
    <name type="scientific">Thermomonas carbonis</name>
    <dbReference type="NCBI Taxonomy" id="1463158"/>
    <lineage>
        <taxon>Bacteria</taxon>
        <taxon>Pseudomonadati</taxon>
        <taxon>Pseudomonadota</taxon>
        <taxon>Gammaproteobacteria</taxon>
        <taxon>Lysobacterales</taxon>
        <taxon>Lysobacteraceae</taxon>
        <taxon>Thermomonas</taxon>
    </lineage>
</organism>